<gene>
    <name evidence="2" type="ORF">LQ50_07920</name>
</gene>
<dbReference type="Pfam" id="PF04233">
    <property type="entry name" value="Phage_Mu_F"/>
    <property type="match status" value="1"/>
</dbReference>
<organism evidence="2 3">
    <name type="scientific">Halalkalibacter okhensis</name>
    <dbReference type="NCBI Taxonomy" id="333138"/>
    <lineage>
        <taxon>Bacteria</taxon>
        <taxon>Bacillati</taxon>
        <taxon>Bacillota</taxon>
        <taxon>Bacilli</taxon>
        <taxon>Bacillales</taxon>
        <taxon>Bacillaceae</taxon>
        <taxon>Halalkalibacter</taxon>
    </lineage>
</organism>
<dbReference type="InterPro" id="IPR006528">
    <property type="entry name" value="Phage_head_morphogenesis_dom"/>
</dbReference>
<name>A0A0B0IM11_9BACI</name>
<dbReference type="Proteomes" id="UP000030832">
    <property type="component" value="Unassembled WGS sequence"/>
</dbReference>
<evidence type="ECO:0000313" key="3">
    <source>
        <dbReference type="Proteomes" id="UP000030832"/>
    </source>
</evidence>
<comment type="caution">
    <text evidence="2">The sequence shown here is derived from an EMBL/GenBank/DDBJ whole genome shotgun (WGS) entry which is preliminary data.</text>
</comment>
<protein>
    <recommendedName>
        <fullName evidence="1">Phage head morphogenesis domain-containing protein</fullName>
    </recommendedName>
</protein>
<evidence type="ECO:0000259" key="1">
    <source>
        <dbReference type="Pfam" id="PF04233"/>
    </source>
</evidence>
<dbReference type="NCBIfam" id="TIGR01641">
    <property type="entry name" value="phageSPP1_gp7"/>
    <property type="match status" value="1"/>
</dbReference>
<sequence length="284" mass="32914">MDKLNNELLKLLEDFLEQSDDSFEEVLLEYQHSRDILKQLVAQMYMQYGIDGELDFNQLQRTGVIKQFNEQVEEELVKIGNLEVAIMTTVLGVAFTQSYYQSAFTIEQNLGVGINFNRVNQSILDEFVNQNWSGKHFSDRIWTNQNALRNALAINLEKGIKNGDKLDKIAKVFDAQFKSKSSESMRLVRTETAHIIENSREKIYRENGIQKVQHLATLEANTCSECAELDGNIYDIGYDPIRHPNCRCTTVPYLEEGTNIRKDNETKEYIPYQTYSEWERANNL</sequence>
<proteinExistence type="predicted"/>
<evidence type="ECO:0000313" key="2">
    <source>
        <dbReference type="EMBL" id="KHF40711.1"/>
    </source>
</evidence>
<dbReference type="RefSeq" id="WP_034627709.1">
    <property type="nucleotide sequence ID" value="NZ_JRJU01000007.1"/>
</dbReference>
<keyword evidence="3" id="KW-1185">Reference proteome</keyword>
<feature type="domain" description="Phage head morphogenesis" evidence="1">
    <location>
        <begin position="155"/>
        <end position="250"/>
    </location>
</feature>
<dbReference type="AlphaFoldDB" id="A0A0B0IM11"/>
<dbReference type="OrthoDB" id="9151105at2"/>
<dbReference type="eggNOG" id="COG2369">
    <property type="taxonomic scope" value="Bacteria"/>
</dbReference>
<dbReference type="STRING" id="333138.LQ50_07920"/>
<dbReference type="EMBL" id="JRJU01000007">
    <property type="protein sequence ID" value="KHF40711.1"/>
    <property type="molecule type" value="Genomic_DNA"/>
</dbReference>
<reference evidence="2 3" key="1">
    <citation type="submission" date="2014-09" db="EMBL/GenBank/DDBJ databases">
        <title>Genome sequencing and annotation of Bacillus Okhensis strain Kh10-101T.</title>
        <authorList>
            <person name="Prakash J.S."/>
        </authorList>
    </citation>
    <scope>NUCLEOTIDE SEQUENCE [LARGE SCALE GENOMIC DNA]</scope>
    <source>
        <strain evidence="3">Kh10-101T</strain>
    </source>
</reference>
<accession>A0A0B0IM11</accession>